<proteinExistence type="predicted"/>
<gene>
    <name evidence="2" type="ordered locus">SVI_0440</name>
</gene>
<evidence type="ECO:0000256" key="1">
    <source>
        <dbReference type="SAM" id="Phobius"/>
    </source>
</evidence>
<evidence type="ECO:0000313" key="2">
    <source>
        <dbReference type="EMBL" id="BAJ00411.1"/>
    </source>
</evidence>
<feature type="transmembrane region" description="Helical" evidence="1">
    <location>
        <begin position="49"/>
        <end position="74"/>
    </location>
</feature>
<keyword evidence="3" id="KW-1185">Reference proteome</keyword>
<dbReference type="KEGG" id="svo:SVI_0440"/>
<organism evidence="2 3">
    <name type="scientific">Shewanella violacea (strain JCM 10179 / CIP 106290 / LMG 19151 / DSS12)</name>
    <dbReference type="NCBI Taxonomy" id="637905"/>
    <lineage>
        <taxon>Bacteria</taxon>
        <taxon>Pseudomonadati</taxon>
        <taxon>Pseudomonadota</taxon>
        <taxon>Gammaproteobacteria</taxon>
        <taxon>Alteromonadales</taxon>
        <taxon>Shewanellaceae</taxon>
        <taxon>Shewanella</taxon>
    </lineage>
</organism>
<feature type="transmembrane region" description="Helical" evidence="1">
    <location>
        <begin position="86"/>
        <end position="106"/>
    </location>
</feature>
<reference evidence="3" key="1">
    <citation type="journal article" date="2010" name="Mol. Biosyst.">
        <title>Complete genome sequence and comparative analysis of Shewanella violacea, a psychrophilic and piezophilic bacterium from deep sea floor sediments.</title>
        <authorList>
            <person name="Aono E."/>
            <person name="Baba T."/>
            <person name="Ara T."/>
            <person name="Nishi T."/>
            <person name="Nakamichi T."/>
            <person name="Inamoto E."/>
            <person name="Toyonaga H."/>
            <person name="Hasegawa M."/>
            <person name="Takai Y."/>
            <person name="Okumura Y."/>
            <person name="Baba M."/>
            <person name="Tomita M."/>
            <person name="Kato C."/>
            <person name="Oshima T."/>
            <person name="Nakasone K."/>
            <person name="Mori H."/>
        </authorList>
    </citation>
    <scope>NUCLEOTIDE SEQUENCE [LARGE SCALE GENOMIC DNA]</scope>
    <source>
        <strain evidence="3">JCM 10179 / CIP 106290 / LMG 19151 / DSS12</strain>
    </source>
</reference>
<dbReference type="EMBL" id="AP011177">
    <property type="protein sequence ID" value="BAJ00411.1"/>
    <property type="molecule type" value="Genomic_DNA"/>
</dbReference>
<sequence>MWEHCQDALIIFKNAAQITMLSLHLFNKLLAVQRGFMLFIKESETTLTIWWKFIGSIVLFVVAVVAALTGTLYIPSKYGFLTEESSPLTFIGLVTFVFLLSVLSFWQGGYGIYKKYIAEPNCS</sequence>
<protein>
    <submittedName>
        <fullName evidence="2">Uncharacterized protein</fullName>
    </submittedName>
</protein>
<accession>D4ZFG2</accession>
<evidence type="ECO:0000313" key="3">
    <source>
        <dbReference type="Proteomes" id="UP000002350"/>
    </source>
</evidence>
<keyword evidence="1" id="KW-0812">Transmembrane</keyword>
<keyword evidence="1" id="KW-1133">Transmembrane helix</keyword>
<dbReference type="HOGENOM" id="CLU_2013705_0_0_6"/>
<keyword evidence="1" id="KW-0472">Membrane</keyword>
<dbReference type="AlphaFoldDB" id="D4ZFG2"/>
<dbReference type="Proteomes" id="UP000002350">
    <property type="component" value="Chromosome"/>
</dbReference>
<name>D4ZFG2_SHEVD</name>